<reference evidence="5" key="1">
    <citation type="journal article" date="2019" name="Int. J. Syst. Evol. Microbiol.">
        <title>The Global Catalogue of Microorganisms (GCM) 10K type strain sequencing project: providing services to taxonomists for standard genome sequencing and annotation.</title>
        <authorList>
            <consortium name="The Broad Institute Genomics Platform"/>
            <consortium name="The Broad Institute Genome Sequencing Center for Infectious Disease"/>
            <person name="Wu L."/>
            <person name="Ma J."/>
        </authorList>
    </citation>
    <scope>NUCLEOTIDE SEQUENCE [LARGE SCALE GENOMIC DNA]</scope>
    <source>
        <strain evidence="5">KCTC 52127</strain>
    </source>
</reference>
<keyword evidence="5" id="KW-1185">Reference proteome</keyword>
<dbReference type="EC" id="2.4.-.-" evidence="4"/>
<name>A0ABW5LVV0_9FLAO</name>
<keyword evidence="1 4" id="KW-0808">Transferase</keyword>
<comment type="caution">
    <text evidence="4">The sequence shown here is derived from an EMBL/GenBank/DDBJ whole genome shotgun (WGS) entry which is preliminary data.</text>
</comment>
<protein>
    <submittedName>
        <fullName evidence="4">Glycosyltransferase</fullName>
        <ecNumber evidence="4">2.4.-.-</ecNumber>
    </submittedName>
</protein>
<dbReference type="SUPFAM" id="SSF53756">
    <property type="entry name" value="UDP-Glycosyltransferase/glycogen phosphorylase"/>
    <property type="match status" value="1"/>
</dbReference>
<dbReference type="Pfam" id="PF00534">
    <property type="entry name" value="Glycos_transf_1"/>
    <property type="match status" value="1"/>
</dbReference>
<dbReference type="Proteomes" id="UP001597508">
    <property type="component" value="Unassembled WGS sequence"/>
</dbReference>
<feature type="domain" description="Glycosyltransferase subfamily 4-like N-terminal" evidence="3">
    <location>
        <begin position="37"/>
        <end position="211"/>
    </location>
</feature>
<evidence type="ECO:0000313" key="5">
    <source>
        <dbReference type="Proteomes" id="UP001597508"/>
    </source>
</evidence>
<dbReference type="Gene3D" id="3.40.50.2000">
    <property type="entry name" value="Glycogen Phosphorylase B"/>
    <property type="match status" value="2"/>
</dbReference>
<dbReference type="InterPro" id="IPR028098">
    <property type="entry name" value="Glyco_trans_4-like_N"/>
</dbReference>
<dbReference type="RefSeq" id="WP_379666901.1">
    <property type="nucleotide sequence ID" value="NZ_JBHULH010000008.1"/>
</dbReference>
<sequence length="422" mass="48952">MEKFIFAFENILKEDILRIGMVLDGLYPSDIRVRKEAEFLSKSHEVFVLCNRNEGEEKFEIINGVKVFRAIKRHNTALRGIIDIIASINFIHPLFKRELPKFIDENQIQALHVHDLPLAKTVLLASKKHKIVSVLDLHENYPAALTTWFSWRKNPLIRLKNNIFFNYNRWFKYEAKMIVKFDFLITVVHEMKERIISQHKVLPDKIIVVPNSEKKEFASSFQNNEQPYFNNQKDKFIISYVGGFGPHRGLHTAIEGMKFVKEEIPNALLVLVGPSNKDVKLHLESIIEENDLENFVELRDRVSFNSVVNIMKGSHINIIPHISNEHTESAVPHKFYQILLSGSPLLVSDCAPMKRLVVEKEIGYYFKAEDPKSFAMEVVKINKDYNQATKKSAKGYDEAFNGSLNWEHTSKELLKLYDDLKV</sequence>
<dbReference type="GO" id="GO:0016757">
    <property type="term" value="F:glycosyltransferase activity"/>
    <property type="evidence" value="ECO:0007669"/>
    <property type="project" value="UniProtKB-KW"/>
</dbReference>
<evidence type="ECO:0000259" key="3">
    <source>
        <dbReference type="Pfam" id="PF13439"/>
    </source>
</evidence>
<proteinExistence type="predicted"/>
<dbReference type="PANTHER" id="PTHR46401">
    <property type="entry name" value="GLYCOSYLTRANSFERASE WBBK-RELATED"/>
    <property type="match status" value="1"/>
</dbReference>
<dbReference type="Pfam" id="PF13439">
    <property type="entry name" value="Glyco_transf_4"/>
    <property type="match status" value="1"/>
</dbReference>
<keyword evidence="4" id="KW-0328">Glycosyltransferase</keyword>
<dbReference type="InterPro" id="IPR001296">
    <property type="entry name" value="Glyco_trans_1"/>
</dbReference>
<feature type="domain" description="Glycosyl transferase family 1" evidence="2">
    <location>
        <begin position="229"/>
        <end position="393"/>
    </location>
</feature>
<evidence type="ECO:0000259" key="2">
    <source>
        <dbReference type="Pfam" id="PF00534"/>
    </source>
</evidence>
<dbReference type="PANTHER" id="PTHR46401:SF2">
    <property type="entry name" value="GLYCOSYLTRANSFERASE WBBK-RELATED"/>
    <property type="match status" value="1"/>
</dbReference>
<dbReference type="EMBL" id="JBHULH010000008">
    <property type="protein sequence ID" value="MFD2568196.1"/>
    <property type="molecule type" value="Genomic_DNA"/>
</dbReference>
<organism evidence="4 5">
    <name type="scientific">Pseudotenacibaculum haliotis</name>
    <dbReference type="NCBI Taxonomy" id="1862138"/>
    <lineage>
        <taxon>Bacteria</taxon>
        <taxon>Pseudomonadati</taxon>
        <taxon>Bacteroidota</taxon>
        <taxon>Flavobacteriia</taxon>
        <taxon>Flavobacteriales</taxon>
        <taxon>Flavobacteriaceae</taxon>
        <taxon>Pseudotenacibaculum</taxon>
    </lineage>
</organism>
<evidence type="ECO:0000256" key="1">
    <source>
        <dbReference type="ARBA" id="ARBA00022679"/>
    </source>
</evidence>
<evidence type="ECO:0000313" key="4">
    <source>
        <dbReference type="EMBL" id="MFD2568196.1"/>
    </source>
</evidence>
<gene>
    <name evidence="4" type="ORF">ACFSRZ_12490</name>
</gene>
<accession>A0ABW5LVV0</accession>